<dbReference type="Proteomes" id="UP000076761">
    <property type="component" value="Unassembled WGS sequence"/>
</dbReference>
<sequence length="162" mass="18064">MDKHLARFHLIHPSGRSNSEHDGDTLKLAVSHPRFSVRMPYNPSVLVHPYTWQGSLYVAASFAEGYMGSISEEEKCLERMLDSEGDGKAAEGAPVISFMNELVGVLDRAAGSIQIDTAEERPVSKTSRRMSGLRRLNVSQIFGRLVEAWGHFRSRNLRSAVH</sequence>
<dbReference type="EMBL" id="KV425553">
    <property type="protein sequence ID" value="KZT29980.1"/>
    <property type="molecule type" value="Genomic_DNA"/>
</dbReference>
<dbReference type="InParanoid" id="A0A165VPC2"/>
<organism evidence="1 2">
    <name type="scientific">Neolentinus lepideus HHB14362 ss-1</name>
    <dbReference type="NCBI Taxonomy" id="1314782"/>
    <lineage>
        <taxon>Eukaryota</taxon>
        <taxon>Fungi</taxon>
        <taxon>Dikarya</taxon>
        <taxon>Basidiomycota</taxon>
        <taxon>Agaricomycotina</taxon>
        <taxon>Agaricomycetes</taxon>
        <taxon>Gloeophyllales</taxon>
        <taxon>Gloeophyllaceae</taxon>
        <taxon>Neolentinus</taxon>
    </lineage>
</organism>
<evidence type="ECO:0000313" key="1">
    <source>
        <dbReference type="EMBL" id="KZT29980.1"/>
    </source>
</evidence>
<evidence type="ECO:0000313" key="2">
    <source>
        <dbReference type="Proteomes" id="UP000076761"/>
    </source>
</evidence>
<accession>A0A165VPC2</accession>
<name>A0A165VPC2_9AGAM</name>
<keyword evidence="2" id="KW-1185">Reference proteome</keyword>
<reference evidence="1 2" key="1">
    <citation type="journal article" date="2016" name="Mol. Biol. Evol.">
        <title>Comparative Genomics of Early-Diverging Mushroom-Forming Fungi Provides Insights into the Origins of Lignocellulose Decay Capabilities.</title>
        <authorList>
            <person name="Nagy L.G."/>
            <person name="Riley R."/>
            <person name="Tritt A."/>
            <person name="Adam C."/>
            <person name="Daum C."/>
            <person name="Floudas D."/>
            <person name="Sun H."/>
            <person name="Yadav J.S."/>
            <person name="Pangilinan J."/>
            <person name="Larsson K.H."/>
            <person name="Matsuura K."/>
            <person name="Barry K."/>
            <person name="Labutti K."/>
            <person name="Kuo R."/>
            <person name="Ohm R.A."/>
            <person name="Bhattacharya S.S."/>
            <person name="Shirouzu T."/>
            <person name="Yoshinaga Y."/>
            <person name="Martin F.M."/>
            <person name="Grigoriev I.V."/>
            <person name="Hibbett D.S."/>
        </authorList>
    </citation>
    <scope>NUCLEOTIDE SEQUENCE [LARGE SCALE GENOMIC DNA]</scope>
    <source>
        <strain evidence="1 2">HHB14362 ss-1</strain>
    </source>
</reference>
<dbReference type="AlphaFoldDB" id="A0A165VPC2"/>
<gene>
    <name evidence="1" type="ORF">NEOLEDRAFT_491203</name>
</gene>
<proteinExistence type="predicted"/>
<protein>
    <submittedName>
        <fullName evidence="1">Uncharacterized protein</fullName>
    </submittedName>
</protein>
<dbReference type="OrthoDB" id="3235423at2759"/>